<evidence type="ECO:0000256" key="3">
    <source>
        <dbReference type="ARBA" id="ARBA00022475"/>
    </source>
</evidence>
<feature type="transmembrane region" description="Helical" evidence="9">
    <location>
        <begin position="180"/>
        <end position="197"/>
    </location>
</feature>
<dbReference type="GO" id="GO:0140359">
    <property type="term" value="F:ABC-type transporter activity"/>
    <property type="evidence" value="ECO:0007669"/>
    <property type="project" value="InterPro"/>
</dbReference>
<proteinExistence type="predicted"/>
<name>A0A0P1H4N8_9RHOB</name>
<dbReference type="InterPro" id="IPR017871">
    <property type="entry name" value="ABC_transporter-like_CS"/>
</dbReference>
<dbReference type="FunFam" id="3.40.50.300:FF:000299">
    <property type="entry name" value="ABC transporter ATP-binding protein/permease"/>
    <property type="match status" value="1"/>
</dbReference>
<feature type="transmembrane region" description="Helical" evidence="9">
    <location>
        <begin position="153"/>
        <end position="174"/>
    </location>
</feature>
<keyword evidence="7 9" id="KW-1133">Transmembrane helix</keyword>
<feature type="transmembrane region" description="Helical" evidence="9">
    <location>
        <begin position="266"/>
        <end position="284"/>
    </location>
</feature>
<feature type="domain" description="ABC transmembrane type-1" evidence="11">
    <location>
        <begin position="58"/>
        <end position="242"/>
    </location>
</feature>
<sequence length="599" mass="65033">MKSLTLALRLLTPAERKTAMLIMPLIILSGFADMVGVAMIFPFLKVLGEPGLVQSNSYLSYVYTWGGFGSADEFIFVLGIGFFVMLLATAGLKILTVYVANRWLEGRIHSLSKRLLAAYLKQPYPFMLQRNSSELVANMLSETARIVSQVFRAFSEFVVAAVTLFFLVALLLAINPSVTLLAMGTFSALYTVLLLSVRRISSRLGQTILSTNRKRHRLAMEALIGGKQVRLLNRERNLIERYSVPSSGYANANALSNTVRMAPRHIIESVAIGGTVLLTLLLSARSGGTGSAAMADMLPTLGVFVLALHRMMPAFQRGYNASVSLRLSSASAHSILEDFTSAEDLPPLPGAVAPLRFRESIEFKDVSFRYPGAEEDSLKNVTFTIAAGMSVGIVGRTGAGKTTLMDLILGLLEPDRGEIRIDGRKLSHNEIRSWRANVGYVQQDIYLSDATVAQNIAFGVPDADIDTGKLQAAARMAQIEEFILNELPDGYETFVGERGVRLSGGQRQRLSIARALYPEPDVIVFDEATSALDNATEAQVMAEISKLAGSQTLIMVAHRHTTVRDCDIILTLENGTLVSVADYDSLFGAGDHITVAAGG</sequence>
<evidence type="ECO:0000256" key="1">
    <source>
        <dbReference type="ARBA" id="ARBA00004651"/>
    </source>
</evidence>
<keyword evidence="4 9" id="KW-0812">Transmembrane</keyword>
<dbReference type="InterPro" id="IPR027417">
    <property type="entry name" value="P-loop_NTPase"/>
</dbReference>
<evidence type="ECO:0000256" key="7">
    <source>
        <dbReference type="ARBA" id="ARBA00022989"/>
    </source>
</evidence>
<keyword evidence="5" id="KW-0547">Nucleotide-binding</keyword>
<keyword evidence="2" id="KW-0813">Transport</keyword>
<dbReference type="PROSITE" id="PS00211">
    <property type="entry name" value="ABC_TRANSPORTER_1"/>
    <property type="match status" value="1"/>
</dbReference>
<dbReference type="STRING" id="1396826.PHA8399_00010"/>
<evidence type="ECO:0000256" key="6">
    <source>
        <dbReference type="ARBA" id="ARBA00022840"/>
    </source>
</evidence>
<dbReference type="InterPro" id="IPR003593">
    <property type="entry name" value="AAA+_ATPase"/>
</dbReference>
<evidence type="ECO:0000259" key="10">
    <source>
        <dbReference type="PROSITE" id="PS50893"/>
    </source>
</evidence>
<dbReference type="Pfam" id="PF00005">
    <property type="entry name" value="ABC_tran"/>
    <property type="match status" value="1"/>
</dbReference>
<dbReference type="PROSITE" id="PS50929">
    <property type="entry name" value="ABC_TM1F"/>
    <property type="match status" value="1"/>
</dbReference>
<dbReference type="GO" id="GO:0005886">
    <property type="term" value="C:plasma membrane"/>
    <property type="evidence" value="ECO:0007669"/>
    <property type="project" value="UniProtKB-SubCell"/>
</dbReference>
<evidence type="ECO:0000256" key="4">
    <source>
        <dbReference type="ARBA" id="ARBA00022692"/>
    </source>
</evidence>
<dbReference type="InterPro" id="IPR011527">
    <property type="entry name" value="ABC1_TM_dom"/>
</dbReference>
<dbReference type="RefSeq" id="WP_145976948.1">
    <property type="nucleotide sequence ID" value="NZ_CYSR01000001.1"/>
</dbReference>
<dbReference type="PANTHER" id="PTHR24221:SF654">
    <property type="entry name" value="ATP-BINDING CASSETTE SUB-FAMILY B MEMBER 6"/>
    <property type="match status" value="1"/>
</dbReference>
<keyword evidence="3" id="KW-1003">Cell membrane</keyword>
<dbReference type="GO" id="GO:0034040">
    <property type="term" value="F:ATPase-coupled lipid transmembrane transporter activity"/>
    <property type="evidence" value="ECO:0007669"/>
    <property type="project" value="TreeGrafter"/>
</dbReference>
<accession>A0A0P1H4N8</accession>
<dbReference type="Gene3D" id="1.20.1560.10">
    <property type="entry name" value="ABC transporter type 1, transmembrane domain"/>
    <property type="match status" value="1"/>
</dbReference>
<dbReference type="SUPFAM" id="SSF90123">
    <property type="entry name" value="ABC transporter transmembrane region"/>
    <property type="match status" value="1"/>
</dbReference>
<feature type="transmembrane region" description="Helical" evidence="9">
    <location>
        <begin position="74"/>
        <end position="100"/>
    </location>
</feature>
<feature type="transmembrane region" description="Helical" evidence="9">
    <location>
        <begin position="21"/>
        <end position="44"/>
    </location>
</feature>
<comment type="subcellular location">
    <subcellularLocation>
        <location evidence="1">Cell membrane</location>
        <topology evidence="1">Multi-pass membrane protein</topology>
    </subcellularLocation>
</comment>
<evidence type="ECO:0000256" key="2">
    <source>
        <dbReference type="ARBA" id="ARBA00022448"/>
    </source>
</evidence>
<evidence type="ECO:0000256" key="9">
    <source>
        <dbReference type="SAM" id="Phobius"/>
    </source>
</evidence>
<dbReference type="Pfam" id="PF00664">
    <property type="entry name" value="ABC_membrane"/>
    <property type="match status" value="1"/>
</dbReference>
<evidence type="ECO:0000313" key="12">
    <source>
        <dbReference type="EMBL" id="CUH97907.1"/>
    </source>
</evidence>
<dbReference type="InterPro" id="IPR003439">
    <property type="entry name" value="ABC_transporter-like_ATP-bd"/>
</dbReference>
<dbReference type="Proteomes" id="UP000051326">
    <property type="component" value="Unassembled WGS sequence"/>
</dbReference>
<evidence type="ECO:0000313" key="13">
    <source>
        <dbReference type="Proteomes" id="UP000051326"/>
    </source>
</evidence>
<organism evidence="12 13">
    <name type="scientific">Leisingera aquaemixtae</name>
    <dbReference type="NCBI Taxonomy" id="1396826"/>
    <lineage>
        <taxon>Bacteria</taxon>
        <taxon>Pseudomonadati</taxon>
        <taxon>Pseudomonadota</taxon>
        <taxon>Alphaproteobacteria</taxon>
        <taxon>Rhodobacterales</taxon>
        <taxon>Roseobacteraceae</taxon>
        <taxon>Leisingera</taxon>
    </lineage>
</organism>
<keyword evidence="6 12" id="KW-0067">ATP-binding</keyword>
<dbReference type="PROSITE" id="PS50893">
    <property type="entry name" value="ABC_TRANSPORTER_2"/>
    <property type="match status" value="1"/>
</dbReference>
<dbReference type="SMART" id="SM00382">
    <property type="entry name" value="AAA"/>
    <property type="match status" value="1"/>
</dbReference>
<dbReference type="InterPro" id="IPR039421">
    <property type="entry name" value="Type_1_exporter"/>
</dbReference>
<dbReference type="Gene3D" id="3.40.50.300">
    <property type="entry name" value="P-loop containing nucleotide triphosphate hydrolases"/>
    <property type="match status" value="1"/>
</dbReference>
<dbReference type="AlphaFoldDB" id="A0A0P1H4N8"/>
<evidence type="ECO:0000256" key="5">
    <source>
        <dbReference type="ARBA" id="ARBA00022741"/>
    </source>
</evidence>
<feature type="domain" description="ABC transporter" evidence="10">
    <location>
        <begin position="361"/>
        <end position="599"/>
    </location>
</feature>
<dbReference type="EMBL" id="CYSR01000001">
    <property type="protein sequence ID" value="CUH97907.1"/>
    <property type="molecule type" value="Genomic_DNA"/>
</dbReference>
<protein>
    <submittedName>
        <fullName evidence="12">Heterocyst differentiation ATP-binding protein HepA</fullName>
    </submittedName>
</protein>
<dbReference type="SUPFAM" id="SSF52540">
    <property type="entry name" value="P-loop containing nucleoside triphosphate hydrolases"/>
    <property type="match status" value="1"/>
</dbReference>
<dbReference type="GO" id="GO:0005524">
    <property type="term" value="F:ATP binding"/>
    <property type="evidence" value="ECO:0007669"/>
    <property type="project" value="UniProtKB-KW"/>
</dbReference>
<dbReference type="GO" id="GO:0016887">
    <property type="term" value="F:ATP hydrolysis activity"/>
    <property type="evidence" value="ECO:0007669"/>
    <property type="project" value="InterPro"/>
</dbReference>
<gene>
    <name evidence="12" type="primary">hepA</name>
    <name evidence="12" type="ORF">PHA8399_00010</name>
</gene>
<keyword evidence="8 9" id="KW-0472">Membrane</keyword>
<reference evidence="12 13" key="1">
    <citation type="submission" date="2015-09" db="EMBL/GenBank/DDBJ databases">
        <authorList>
            <consortium name="Swine Surveillance"/>
        </authorList>
    </citation>
    <scope>NUCLEOTIDE SEQUENCE [LARGE SCALE GENOMIC DNA]</scope>
    <source>
        <strain evidence="12 13">CECT 8399</strain>
    </source>
</reference>
<evidence type="ECO:0000256" key="8">
    <source>
        <dbReference type="ARBA" id="ARBA00023136"/>
    </source>
</evidence>
<dbReference type="InterPro" id="IPR036640">
    <property type="entry name" value="ABC1_TM_sf"/>
</dbReference>
<dbReference type="PANTHER" id="PTHR24221">
    <property type="entry name" value="ATP-BINDING CASSETTE SUB-FAMILY B"/>
    <property type="match status" value="1"/>
</dbReference>
<evidence type="ECO:0000259" key="11">
    <source>
        <dbReference type="PROSITE" id="PS50929"/>
    </source>
</evidence>